<dbReference type="PROSITE" id="PS51257">
    <property type="entry name" value="PROKAR_LIPOPROTEIN"/>
    <property type="match status" value="1"/>
</dbReference>
<evidence type="ECO:0008006" key="4">
    <source>
        <dbReference type="Google" id="ProtNLM"/>
    </source>
</evidence>
<name>A0ABN6L3A5_9PROT</name>
<gene>
    <name evidence="2" type="ORF">HYD_1600</name>
</gene>
<sequence>MKKVAKITGIVLLMPCIICGCETAKKENHLKDGDCEYSCASKSMNKADLLNCLGKCKKSNESTVKVGIAPTYSGGKNDSTSSNPTTHGRR</sequence>
<feature type="region of interest" description="Disordered" evidence="1">
    <location>
        <begin position="68"/>
        <end position="90"/>
    </location>
</feature>
<reference evidence="2" key="1">
    <citation type="submission" date="2021-10" db="EMBL/GenBank/DDBJ databases">
        <title>Genome Sequence of The Candidatus Hydrogeosomobacter endosymbioticus, an Intracellular Bacterial Symbiont of the Anaerobic Ciliate GW7.</title>
        <authorList>
            <person name="Shiohama Y."/>
            <person name="Shinzato N."/>
        </authorList>
    </citation>
    <scope>NUCLEOTIDE SEQUENCE [LARGE SCALE GENOMIC DNA]</scope>
    <source>
        <strain evidence="2">200920</strain>
    </source>
</reference>
<evidence type="ECO:0000313" key="2">
    <source>
        <dbReference type="EMBL" id="BDB96027.1"/>
    </source>
</evidence>
<accession>A0ABN6L3A5</accession>
<dbReference type="Proteomes" id="UP001320209">
    <property type="component" value="Chromosome"/>
</dbReference>
<dbReference type="EMBL" id="AP025225">
    <property type="protein sequence ID" value="BDB96027.1"/>
    <property type="molecule type" value="Genomic_DNA"/>
</dbReference>
<dbReference type="RefSeq" id="WP_236865386.1">
    <property type="nucleotide sequence ID" value="NZ_AP025225.1"/>
</dbReference>
<feature type="compositionally biased region" description="Polar residues" evidence="1">
    <location>
        <begin position="74"/>
        <end position="90"/>
    </location>
</feature>
<organism evidence="2 3">
    <name type="scientific">Candidatus Hydrogenosomobacter endosymbioticus</name>
    <dbReference type="NCBI Taxonomy" id="2558174"/>
    <lineage>
        <taxon>Bacteria</taxon>
        <taxon>Pseudomonadati</taxon>
        <taxon>Pseudomonadota</taxon>
        <taxon>Alphaproteobacteria</taxon>
        <taxon>Holosporales</taxon>
        <taxon>Holosporaceae</taxon>
        <taxon>Candidatus Hydrogenosomobacter</taxon>
    </lineage>
</organism>
<keyword evidence="3" id="KW-1185">Reference proteome</keyword>
<protein>
    <recommendedName>
        <fullName evidence="4">Lipoprotein</fullName>
    </recommendedName>
</protein>
<evidence type="ECO:0000256" key="1">
    <source>
        <dbReference type="SAM" id="MobiDB-lite"/>
    </source>
</evidence>
<proteinExistence type="predicted"/>
<evidence type="ECO:0000313" key="3">
    <source>
        <dbReference type="Proteomes" id="UP001320209"/>
    </source>
</evidence>